<dbReference type="PANTHER" id="PTHR43080">
    <property type="entry name" value="CBS DOMAIN-CONTAINING PROTEIN CBSX3, MITOCHONDRIAL"/>
    <property type="match status" value="1"/>
</dbReference>
<gene>
    <name evidence="4" type="ORF">FEZ33_01735</name>
</gene>
<dbReference type="Gene3D" id="3.10.129.10">
    <property type="entry name" value="Hotdog Thioesterase"/>
    <property type="match status" value="1"/>
</dbReference>
<dbReference type="InterPro" id="IPR029069">
    <property type="entry name" value="HotDog_dom_sf"/>
</dbReference>
<comment type="caution">
    <text evidence="4">The sequence shown here is derived from an EMBL/GenBank/DDBJ whole genome shotgun (WGS) entry which is preliminary data.</text>
</comment>
<dbReference type="SUPFAM" id="SSF54631">
    <property type="entry name" value="CBS-domain pair"/>
    <property type="match status" value="1"/>
</dbReference>
<dbReference type="CDD" id="cd04596">
    <property type="entry name" value="CBS_pair_DRTGG_assoc"/>
    <property type="match status" value="1"/>
</dbReference>
<dbReference type="InterPro" id="IPR036388">
    <property type="entry name" value="WH-like_DNA-bd_sf"/>
</dbReference>
<dbReference type="InterPro" id="IPR000644">
    <property type="entry name" value="CBS_dom"/>
</dbReference>
<feature type="domain" description="CBS" evidence="3">
    <location>
        <begin position="255"/>
        <end position="313"/>
    </location>
</feature>
<dbReference type="OrthoDB" id="1790451at2"/>
<dbReference type="SMART" id="SM00116">
    <property type="entry name" value="CBS"/>
    <property type="match status" value="2"/>
</dbReference>
<dbReference type="SUPFAM" id="SSF75138">
    <property type="entry name" value="HprK N-terminal domain-like"/>
    <property type="match status" value="1"/>
</dbReference>
<dbReference type="Proteomes" id="UP000306420">
    <property type="component" value="Unassembled WGS sequence"/>
</dbReference>
<evidence type="ECO:0000313" key="5">
    <source>
        <dbReference type="Proteomes" id="UP000306420"/>
    </source>
</evidence>
<dbReference type="PROSITE" id="PS51371">
    <property type="entry name" value="CBS"/>
    <property type="match status" value="1"/>
</dbReference>
<name>A0A5R9ENC0_9LACT</name>
<dbReference type="SUPFAM" id="SSF54637">
    <property type="entry name" value="Thioesterase/thiol ester dehydrase-isomerase"/>
    <property type="match status" value="1"/>
</dbReference>
<accession>A0A5R9ENC0</accession>
<reference evidence="4 5" key="1">
    <citation type="submission" date="2019-05" db="EMBL/GenBank/DDBJ databases">
        <title>The metagenome of a microbial culture collection derived from dairy environment covers the genomic content of the human microbiome.</title>
        <authorList>
            <person name="Roder T."/>
            <person name="Wuthrich D."/>
            <person name="Sattari Z."/>
            <person name="Von Ah U."/>
            <person name="Bar C."/>
            <person name="Ronchi F."/>
            <person name="Macpherson A.J."/>
            <person name="Ganal-Vonarburg S.C."/>
            <person name="Bruggmann R."/>
            <person name="Vergeres G."/>
        </authorList>
    </citation>
    <scope>NUCLEOTIDE SEQUENCE [LARGE SCALE GENOMIC DNA]</scope>
    <source>
        <strain evidence="4 5">FAM 24227</strain>
    </source>
</reference>
<dbReference type="Gene3D" id="1.10.10.10">
    <property type="entry name" value="Winged helix-like DNA-binding domain superfamily/Winged helix DNA-binding domain"/>
    <property type="match status" value="1"/>
</dbReference>
<dbReference type="EMBL" id="VBSP01000003">
    <property type="protein sequence ID" value="TLQ49138.1"/>
    <property type="molecule type" value="Genomic_DNA"/>
</dbReference>
<dbReference type="Pfam" id="PF07085">
    <property type="entry name" value="DRTGG"/>
    <property type="match status" value="1"/>
</dbReference>
<dbReference type="Gene3D" id="3.10.580.10">
    <property type="entry name" value="CBS-domain"/>
    <property type="match status" value="1"/>
</dbReference>
<protein>
    <submittedName>
        <fullName evidence="4">CBS domain-containing protein</fullName>
    </submittedName>
</protein>
<sequence length="439" mass="49842">MTTKHNQILQYIETLPIGKKISVRGIAKHLNMSEGTAYRAIKDAETLGIVSTIERVGTIRIEKKSKFLPEMLRFNEMVSIIEGTVLGGEEGLDRHLNKFIIGAMQENDVKKYFVPNSLIIVGNREEVQQLALENDVAVLITGGFDTSDKIVKLANEKKLPVISTPFDSFTVATIINRSMADQEIKKEIMTIADIFTPINQTPALTAQDTVNTFYELSRKSGLSRFPVHHNSRLIGVVTAKDLIGKSESVLIERVMTKDLVTVQKHMTVASVSQLMVREDIEMIPVIEDNMELLGVVSRQDIMRGIQMIQKQPQIVNTFEDDIVMHIEEYILKSQEQKYDYRVVVQPQMLNSLGTISYGVLCELISHSAYQKFYDTTNQNHIIEKIDLHYFKLIQMGNLIQFKVDIFNQNRRTALIEVNVFHENSLVSKAIITTQVIETK</sequence>
<dbReference type="SUPFAM" id="SSF46785">
    <property type="entry name" value="Winged helix' DNA-binding domain"/>
    <property type="match status" value="1"/>
</dbReference>
<dbReference type="AlphaFoldDB" id="A0A5R9ENC0"/>
<keyword evidence="1 2" id="KW-0129">CBS domain</keyword>
<proteinExistence type="predicted"/>
<dbReference type="RefSeq" id="WP_138403669.1">
    <property type="nucleotide sequence ID" value="NZ_VBSP01000003.1"/>
</dbReference>
<dbReference type="InterPro" id="IPR051257">
    <property type="entry name" value="Diverse_CBS-Domain"/>
</dbReference>
<dbReference type="InterPro" id="IPR010766">
    <property type="entry name" value="DRTGG"/>
</dbReference>
<dbReference type="Gene3D" id="3.40.1390.20">
    <property type="entry name" value="HprK N-terminal domain-like"/>
    <property type="match status" value="1"/>
</dbReference>
<evidence type="ECO:0000256" key="1">
    <source>
        <dbReference type="ARBA" id="ARBA00023122"/>
    </source>
</evidence>
<dbReference type="InterPro" id="IPR036390">
    <property type="entry name" value="WH_DNA-bd_sf"/>
</dbReference>
<dbReference type="PANTHER" id="PTHR43080:SF2">
    <property type="entry name" value="CBS DOMAIN-CONTAINING PROTEIN"/>
    <property type="match status" value="1"/>
</dbReference>
<dbReference type="InterPro" id="IPR046342">
    <property type="entry name" value="CBS_dom_sf"/>
</dbReference>
<dbReference type="InterPro" id="IPR028979">
    <property type="entry name" value="Ser_kin/Pase_Hpr-like_N_sf"/>
</dbReference>
<dbReference type="Pfam" id="PF00571">
    <property type="entry name" value="CBS"/>
    <property type="match status" value="2"/>
</dbReference>
<evidence type="ECO:0000259" key="3">
    <source>
        <dbReference type="PROSITE" id="PS51371"/>
    </source>
</evidence>
<evidence type="ECO:0000313" key="4">
    <source>
        <dbReference type="EMBL" id="TLQ49138.1"/>
    </source>
</evidence>
<evidence type="ECO:0000256" key="2">
    <source>
        <dbReference type="PROSITE-ProRule" id="PRU00703"/>
    </source>
</evidence>
<organism evidence="4 5">
    <name type="scientific">Ruoffia tabacinasalis</name>
    <dbReference type="NCBI Taxonomy" id="87458"/>
    <lineage>
        <taxon>Bacteria</taxon>
        <taxon>Bacillati</taxon>
        <taxon>Bacillota</taxon>
        <taxon>Bacilli</taxon>
        <taxon>Lactobacillales</taxon>
        <taxon>Aerococcaceae</taxon>
        <taxon>Ruoffia</taxon>
    </lineage>
</organism>